<dbReference type="HOGENOM" id="CLU_006354_2_5_9"/>
<dbReference type="GeneID" id="84817855"/>
<evidence type="ECO:0000256" key="15">
    <source>
        <dbReference type="SAM" id="Phobius"/>
    </source>
</evidence>
<dbReference type="GO" id="GO:0009252">
    <property type="term" value="P:peptidoglycan biosynthetic process"/>
    <property type="evidence" value="ECO:0007669"/>
    <property type="project" value="UniProtKB-KW"/>
</dbReference>
<evidence type="ECO:0000256" key="7">
    <source>
        <dbReference type="ARBA" id="ARBA00022801"/>
    </source>
</evidence>
<keyword evidence="10" id="KW-0511">Multifunctional enzyme</keyword>
<keyword evidence="3" id="KW-0121">Carboxypeptidase</keyword>
<dbReference type="GO" id="GO:0030288">
    <property type="term" value="C:outer membrane-bounded periplasmic space"/>
    <property type="evidence" value="ECO:0007669"/>
    <property type="project" value="TreeGrafter"/>
</dbReference>
<dbReference type="InterPro" id="IPR001460">
    <property type="entry name" value="PCN-bd_Tpept"/>
</dbReference>
<dbReference type="OrthoDB" id="9766909at2"/>
<dbReference type="Gene3D" id="1.10.3810.10">
    <property type="entry name" value="Biosynthetic peptidoglycan transglycosylase-like"/>
    <property type="match status" value="1"/>
</dbReference>
<dbReference type="PANTHER" id="PTHR32282">
    <property type="entry name" value="BINDING PROTEIN TRANSPEPTIDASE, PUTATIVE-RELATED"/>
    <property type="match status" value="1"/>
</dbReference>
<dbReference type="Proteomes" id="UP000019050">
    <property type="component" value="Unassembled WGS sequence"/>
</dbReference>
<feature type="compositionally biased region" description="Low complexity" evidence="14">
    <location>
        <begin position="802"/>
        <end position="865"/>
    </location>
</feature>
<dbReference type="Gene3D" id="3.40.710.10">
    <property type="entry name" value="DD-peptidase/beta-lactamase superfamily"/>
    <property type="match status" value="1"/>
</dbReference>
<dbReference type="InterPro" id="IPR012338">
    <property type="entry name" value="Beta-lactam/transpept-like"/>
</dbReference>
<keyword evidence="5" id="KW-0328">Glycosyltransferase</keyword>
<dbReference type="FunFam" id="1.10.3810.10:FF:000001">
    <property type="entry name" value="Penicillin-binding protein 1A"/>
    <property type="match status" value="1"/>
</dbReference>
<evidence type="ECO:0000256" key="10">
    <source>
        <dbReference type="ARBA" id="ARBA00023268"/>
    </source>
</evidence>
<comment type="catalytic activity">
    <reaction evidence="13">
        <text>[GlcNAc-(1-&gt;4)-Mur2Ac(oyl-L-Ala-gamma-D-Glu-L-Lys-D-Ala-D-Ala)](n)-di-trans,octa-cis-undecaprenyl diphosphate + beta-D-GlcNAc-(1-&gt;4)-Mur2Ac(oyl-L-Ala-gamma-D-Glu-L-Lys-D-Ala-D-Ala)-di-trans,octa-cis-undecaprenyl diphosphate = [GlcNAc-(1-&gt;4)-Mur2Ac(oyl-L-Ala-gamma-D-Glu-L-Lys-D-Ala-D-Ala)](n+1)-di-trans,octa-cis-undecaprenyl diphosphate + di-trans,octa-cis-undecaprenyl diphosphate + H(+)</text>
        <dbReference type="Rhea" id="RHEA:23708"/>
        <dbReference type="Rhea" id="RHEA-COMP:9602"/>
        <dbReference type="Rhea" id="RHEA-COMP:9603"/>
        <dbReference type="ChEBI" id="CHEBI:15378"/>
        <dbReference type="ChEBI" id="CHEBI:58405"/>
        <dbReference type="ChEBI" id="CHEBI:60033"/>
        <dbReference type="ChEBI" id="CHEBI:78435"/>
        <dbReference type="EC" id="2.4.99.28"/>
    </reaction>
</comment>
<evidence type="ECO:0000256" key="13">
    <source>
        <dbReference type="ARBA" id="ARBA00049902"/>
    </source>
</evidence>
<comment type="catalytic activity">
    <reaction evidence="12">
        <text>Preferential cleavage: (Ac)2-L-Lys-D-Ala-|-D-Ala. Also transpeptidation of peptidyl-alanyl moieties that are N-acyl substituents of D-alanine.</text>
        <dbReference type="EC" id="3.4.16.4"/>
    </reaction>
</comment>
<feature type="compositionally biased region" description="Polar residues" evidence="14">
    <location>
        <begin position="13"/>
        <end position="28"/>
    </location>
</feature>
<dbReference type="InterPro" id="IPR036950">
    <property type="entry name" value="PBP_transglycosylase"/>
</dbReference>
<dbReference type="PANTHER" id="PTHR32282:SF29">
    <property type="entry name" value="PENICILLIN-BINDING PROTEIN 1A"/>
    <property type="match status" value="1"/>
</dbReference>
<dbReference type="SUPFAM" id="SSF53955">
    <property type="entry name" value="Lysozyme-like"/>
    <property type="match status" value="1"/>
</dbReference>
<dbReference type="GO" id="GO:0008658">
    <property type="term" value="F:penicillin binding"/>
    <property type="evidence" value="ECO:0007669"/>
    <property type="project" value="InterPro"/>
</dbReference>
<name>W1Q2C4_ABIDE</name>
<evidence type="ECO:0000256" key="8">
    <source>
        <dbReference type="ARBA" id="ARBA00022960"/>
    </source>
</evidence>
<keyword evidence="11" id="KW-0961">Cell wall biogenesis/degradation</keyword>
<keyword evidence="7" id="KW-0378">Hydrolase</keyword>
<evidence type="ECO:0000256" key="5">
    <source>
        <dbReference type="ARBA" id="ARBA00022676"/>
    </source>
</evidence>
<dbReference type="InterPro" id="IPR001264">
    <property type="entry name" value="Glyco_trans_51"/>
</dbReference>
<keyword evidence="9" id="KW-0573">Peptidoglycan synthesis</keyword>
<evidence type="ECO:0000256" key="3">
    <source>
        <dbReference type="ARBA" id="ARBA00022645"/>
    </source>
</evidence>
<dbReference type="InterPro" id="IPR050396">
    <property type="entry name" value="Glycosyltr_51/Transpeptidase"/>
</dbReference>
<keyword evidence="6" id="KW-0808">Transferase</keyword>
<evidence type="ECO:0000259" key="17">
    <source>
        <dbReference type="Pfam" id="PF00912"/>
    </source>
</evidence>
<keyword evidence="15" id="KW-0472">Membrane</keyword>
<sequence length="865" mass="95341">MVTGSRLERKKYQASQQESTPLDSSENQGRQKKKGKKAGKKPRWRRILRYCLIAFFSLFILAVASGAAIFIYYSSSAPQITEADLVGQMPSKIYDQKGNLIKELGNQSRDLMQANEIPDNLKNAVIAIEDGRFYKHNGIDPIRIAGAFVRNIRRGRISEGGSTITQQLVKNSVFSTDFKDQTLKRKVQEAWLAMQLEREYTKDQILTFYLNKLFYSNNTYGPKTAARLFFGKELSQLTVGEAALLAGIPQAPSSYDPYAFPEAAQERRDTVLSVMLRRKLISQAQYDEAVAQSVSSMLKPLDQNTMDNTDMVLDSYLDVVAKEVKDKMNLDIFTDGVEVYTNLNWDAQKQAYDLVNNDSSLFPNDKMQTAISIVDVTNGQLQAVIGGRKQNVYLGLNRANTLNRSIGSTMKPLADYGPAFEYLNYSTGTTVVDEPYTYKNGGELQNFDFEYKGKMTLREALAGSRNIPALKMLHAVGMDNAYAFLQKLNINISNNDKKELVEANAIGGEVSPIQLSAAYAAIANYGEYHAPYAVRRVVTSAGTVRDFDSPGSRAMKDSTAYMLTDILKGVPGEFAAAAKLDGIPNAGKTGTTNYTAEQLSQLGLDASTYAAPDGWFAGFTTKYAMVTWVGYDNPYEAGNYLTLEQTRLPQKIYAKLMTSLMANQSKSDWTMPSSLVKADIEKYTEPLLLPGPYTPREMISSELFIKGSEPKEQSLNYGRHIAAPTGFDANYNQQTRTIHATWGPLTGSGTFELSVNGTVVYQGTGTSFDIPAHEIQDYVLRLRIVDGNSSSDTLVITVSLKSESSSSSSQPNPNEQGENNPQSPNNRGNQPNQPGQPGQPNHPGQNGNQPGNQNQPGQNGNTGQP</sequence>
<feature type="domain" description="Penicillin-binding protein transpeptidase" evidence="16">
    <location>
        <begin position="371"/>
        <end position="626"/>
    </location>
</feature>
<dbReference type="SUPFAM" id="SSF56601">
    <property type="entry name" value="beta-lactamase/transpeptidase-like"/>
    <property type="match status" value="1"/>
</dbReference>
<dbReference type="AlphaFoldDB" id="W1Q2C4"/>
<dbReference type="GO" id="GO:0006508">
    <property type="term" value="P:proteolysis"/>
    <property type="evidence" value="ECO:0007669"/>
    <property type="project" value="UniProtKB-KW"/>
</dbReference>
<evidence type="ECO:0000256" key="9">
    <source>
        <dbReference type="ARBA" id="ARBA00022984"/>
    </source>
</evidence>
<dbReference type="GO" id="GO:0071555">
    <property type="term" value="P:cell wall organization"/>
    <property type="evidence" value="ECO:0007669"/>
    <property type="project" value="UniProtKB-KW"/>
</dbReference>
<dbReference type="NCBIfam" id="TIGR02074">
    <property type="entry name" value="PBP_1a_fam"/>
    <property type="match status" value="1"/>
</dbReference>
<keyword evidence="8" id="KW-0133">Cell shape</keyword>
<dbReference type="STRING" id="592010.GCWU000182_001352"/>
<organism evidence="18 19">
    <name type="scientific">Abiotrophia defectiva ATCC 49176</name>
    <dbReference type="NCBI Taxonomy" id="592010"/>
    <lineage>
        <taxon>Bacteria</taxon>
        <taxon>Bacillati</taxon>
        <taxon>Bacillota</taxon>
        <taxon>Bacilli</taxon>
        <taxon>Lactobacillales</taxon>
        <taxon>Aerococcaceae</taxon>
        <taxon>Abiotrophia</taxon>
    </lineage>
</organism>
<accession>W1Q2C4</accession>
<feature type="domain" description="Glycosyl transferase family 51" evidence="17">
    <location>
        <begin position="98"/>
        <end position="275"/>
    </location>
</feature>
<evidence type="ECO:0000256" key="2">
    <source>
        <dbReference type="ARBA" id="ARBA00007739"/>
    </source>
</evidence>
<protein>
    <submittedName>
        <fullName evidence="18">Penicillin-binding protein, 1A family</fullName>
    </submittedName>
</protein>
<evidence type="ECO:0000259" key="16">
    <source>
        <dbReference type="Pfam" id="PF00905"/>
    </source>
</evidence>
<feature type="region of interest" description="Disordered" evidence="14">
    <location>
        <begin position="1"/>
        <end position="40"/>
    </location>
</feature>
<dbReference type="InterPro" id="IPR023346">
    <property type="entry name" value="Lysozyme-like_dom_sf"/>
</dbReference>
<dbReference type="Pfam" id="PF00905">
    <property type="entry name" value="Transpeptidase"/>
    <property type="match status" value="1"/>
</dbReference>
<dbReference type="GO" id="GO:0008955">
    <property type="term" value="F:peptidoglycan glycosyltransferase activity"/>
    <property type="evidence" value="ECO:0007669"/>
    <property type="project" value="UniProtKB-EC"/>
</dbReference>
<dbReference type="EMBL" id="ACIN03000013">
    <property type="protein sequence ID" value="ESK65191.1"/>
    <property type="molecule type" value="Genomic_DNA"/>
</dbReference>
<dbReference type="Pfam" id="PF00912">
    <property type="entry name" value="Transgly"/>
    <property type="match status" value="1"/>
</dbReference>
<evidence type="ECO:0000256" key="11">
    <source>
        <dbReference type="ARBA" id="ARBA00023316"/>
    </source>
</evidence>
<keyword evidence="4" id="KW-0645">Protease</keyword>
<evidence type="ECO:0000256" key="12">
    <source>
        <dbReference type="ARBA" id="ARBA00034000"/>
    </source>
</evidence>
<feature type="region of interest" description="Disordered" evidence="14">
    <location>
        <begin position="801"/>
        <end position="865"/>
    </location>
</feature>
<feature type="transmembrane region" description="Helical" evidence="15">
    <location>
        <begin position="47"/>
        <end position="73"/>
    </location>
</feature>
<dbReference type="eggNOG" id="COG0744">
    <property type="taxonomic scope" value="Bacteria"/>
</dbReference>
<dbReference type="GO" id="GO:0008360">
    <property type="term" value="P:regulation of cell shape"/>
    <property type="evidence" value="ECO:0007669"/>
    <property type="project" value="UniProtKB-KW"/>
</dbReference>
<comment type="caution">
    <text evidence="18">The sequence shown here is derived from an EMBL/GenBank/DDBJ whole genome shotgun (WGS) entry which is preliminary data.</text>
</comment>
<reference evidence="18" key="1">
    <citation type="submission" date="2013-06" db="EMBL/GenBank/DDBJ databases">
        <authorList>
            <person name="Weinstock G."/>
            <person name="Sodergren E."/>
            <person name="Clifton S."/>
            <person name="Fulton L."/>
            <person name="Fulton B."/>
            <person name="Courtney L."/>
            <person name="Fronick C."/>
            <person name="Harrison M."/>
            <person name="Strong C."/>
            <person name="Farmer C."/>
            <person name="Delahaunty K."/>
            <person name="Markovic C."/>
            <person name="Hall O."/>
            <person name="Minx P."/>
            <person name="Tomlinson C."/>
            <person name="Mitreva M."/>
            <person name="Nelson J."/>
            <person name="Hou S."/>
            <person name="Wollam A."/>
            <person name="Pepin K.H."/>
            <person name="Johnson M."/>
            <person name="Bhonagiri V."/>
            <person name="Nash W.E."/>
            <person name="Warren W."/>
            <person name="Chinwalla A."/>
            <person name="Mardis E.R."/>
            <person name="Wilson R.K."/>
        </authorList>
    </citation>
    <scope>NUCLEOTIDE SEQUENCE [LARGE SCALE GENOMIC DNA]</scope>
    <source>
        <strain evidence="18">ATCC 49176</strain>
    </source>
</reference>
<evidence type="ECO:0000256" key="6">
    <source>
        <dbReference type="ARBA" id="ARBA00022679"/>
    </source>
</evidence>
<evidence type="ECO:0000256" key="1">
    <source>
        <dbReference type="ARBA" id="ARBA00007090"/>
    </source>
</evidence>
<evidence type="ECO:0000313" key="18">
    <source>
        <dbReference type="EMBL" id="ESK65191.1"/>
    </source>
</evidence>
<keyword evidence="15" id="KW-1133">Transmembrane helix</keyword>
<evidence type="ECO:0000313" key="19">
    <source>
        <dbReference type="Proteomes" id="UP000019050"/>
    </source>
</evidence>
<keyword evidence="19" id="KW-1185">Reference proteome</keyword>
<comment type="similarity">
    <text evidence="1">In the C-terminal section; belongs to the transpeptidase family.</text>
</comment>
<comment type="similarity">
    <text evidence="2">In the N-terminal section; belongs to the glycosyltransferase 51 family.</text>
</comment>
<dbReference type="RefSeq" id="WP_023391994.1">
    <property type="nucleotide sequence ID" value="NZ_KI535340.1"/>
</dbReference>
<keyword evidence="15" id="KW-0812">Transmembrane</keyword>
<feature type="compositionally biased region" description="Basic and acidic residues" evidence="14">
    <location>
        <begin position="1"/>
        <end position="11"/>
    </location>
</feature>
<evidence type="ECO:0000256" key="14">
    <source>
        <dbReference type="SAM" id="MobiDB-lite"/>
    </source>
</evidence>
<gene>
    <name evidence="18" type="ORF">GCWU000182_001352</name>
</gene>
<dbReference type="GO" id="GO:0009002">
    <property type="term" value="F:serine-type D-Ala-D-Ala carboxypeptidase activity"/>
    <property type="evidence" value="ECO:0007669"/>
    <property type="project" value="UniProtKB-EC"/>
</dbReference>
<proteinExistence type="inferred from homology"/>
<feature type="compositionally biased region" description="Basic residues" evidence="14">
    <location>
        <begin position="30"/>
        <end position="40"/>
    </location>
</feature>
<evidence type="ECO:0000256" key="4">
    <source>
        <dbReference type="ARBA" id="ARBA00022670"/>
    </source>
</evidence>